<gene>
    <name evidence="6" type="ORF">SAMN06264849_10119</name>
</gene>
<dbReference type="EMBL" id="FXTI01000001">
    <property type="protein sequence ID" value="SMO31941.1"/>
    <property type="molecule type" value="Genomic_DNA"/>
</dbReference>
<organism evidence="6 7">
    <name type="scientific">Melghirimyces algeriensis</name>
    <dbReference type="NCBI Taxonomy" id="910412"/>
    <lineage>
        <taxon>Bacteria</taxon>
        <taxon>Bacillati</taxon>
        <taxon>Bacillota</taxon>
        <taxon>Bacilli</taxon>
        <taxon>Bacillales</taxon>
        <taxon>Thermoactinomycetaceae</taxon>
        <taxon>Melghirimyces</taxon>
    </lineage>
</organism>
<proteinExistence type="inferred from homology"/>
<evidence type="ECO:0000313" key="6">
    <source>
        <dbReference type="EMBL" id="SMO31941.1"/>
    </source>
</evidence>
<dbReference type="Proteomes" id="UP000315636">
    <property type="component" value="Unassembled WGS sequence"/>
</dbReference>
<evidence type="ECO:0000256" key="1">
    <source>
        <dbReference type="ARBA" id="ARBA00005641"/>
    </source>
</evidence>
<feature type="domain" description="Glycoside hydrolase family 5" evidence="5">
    <location>
        <begin position="42"/>
        <end position="284"/>
    </location>
</feature>
<keyword evidence="3 4" id="KW-0326">Glycosidase</keyword>
<dbReference type="SUPFAM" id="SSF51445">
    <property type="entry name" value="(Trans)glycosidases"/>
    <property type="match status" value="1"/>
</dbReference>
<reference evidence="6 7" key="1">
    <citation type="submission" date="2017-05" db="EMBL/GenBank/DDBJ databases">
        <authorList>
            <person name="Varghese N."/>
            <person name="Submissions S."/>
        </authorList>
    </citation>
    <scope>NUCLEOTIDE SEQUENCE [LARGE SCALE GENOMIC DNA]</scope>
    <source>
        <strain evidence="6 7">DSM 45474</strain>
    </source>
</reference>
<evidence type="ECO:0000256" key="2">
    <source>
        <dbReference type="ARBA" id="ARBA00022801"/>
    </source>
</evidence>
<evidence type="ECO:0000256" key="4">
    <source>
        <dbReference type="RuleBase" id="RU361153"/>
    </source>
</evidence>
<dbReference type="GO" id="GO:0009251">
    <property type="term" value="P:glucan catabolic process"/>
    <property type="evidence" value="ECO:0007669"/>
    <property type="project" value="TreeGrafter"/>
</dbReference>
<evidence type="ECO:0000259" key="5">
    <source>
        <dbReference type="Pfam" id="PF00150"/>
    </source>
</evidence>
<dbReference type="PANTHER" id="PTHR34142">
    <property type="entry name" value="ENDO-BETA-1,4-GLUCANASE A"/>
    <property type="match status" value="1"/>
</dbReference>
<dbReference type="RefSeq" id="WP_142503740.1">
    <property type="nucleotide sequence ID" value="NZ_FXTI01000001.1"/>
</dbReference>
<dbReference type="InterPro" id="IPR017853">
    <property type="entry name" value="GH"/>
</dbReference>
<evidence type="ECO:0000313" key="7">
    <source>
        <dbReference type="Proteomes" id="UP000315636"/>
    </source>
</evidence>
<dbReference type="AlphaFoldDB" id="A0A521AB23"/>
<dbReference type="PANTHER" id="PTHR34142:SF1">
    <property type="entry name" value="GLYCOSIDE HYDROLASE FAMILY 5 DOMAIN-CONTAINING PROTEIN"/>
    <property type="match status" value="1"/>
</dbReference>
<dbReference type="OrthoDB" id="220114at2"/>
<dbReference type="Gene3D" id="3.20.20.80">
    <property type="entry name" value="Glycosidases"/>
    <property type="match status" value="1"/>
</dbReference>
<comment type="similarity">
    <text evidence="1 4">Belongs to the glycosyl hydrolase 5 (cellulase A) family.</text>
</comment>
<evidence type="ECO:0000256" key="3">
    <source>
        <dbReference type="ARBA" id="ARBA00023295"/>
    </source>
</evidence>
<dbReference type="InterPro" id="IPR001547">
    <property type="entry name" value="Glyco_hydro_5"/>
</dbReference>
<dbReference type="Pfam" id="PF00150">
    <property type="entry name" value="Cellulase"/>
    <property type="match status" value="1"/>
</dbReference>
<keyword evidence="2 4" id="KW-0378">Hydrolase</keyword>
<accession>A0A521AB23</accession>
<protein>
    <submittedName>
        <fullName evidence="6">Mannan endo-1,4-beta-mannosidase</fullName>
    </submittedName>
</protein>
<sequence>MRVKTVLPWILTIALCAWMIVPPPMVHASTNGFYVHNGKLYDGNGNPFIIRGINHAHSWYKNQLNTAIPAIANQGANTVRVVLSNGEQWTKDDATTIRNIISLAEQHNLVTILEVHDATGSNDVSDLEKAVDYWIEMKDALIGKEDTVIINIANEWYGDSEGARWASGYKQAIPRLRAAGLTHTLMVDAAGWGQYPQSIHQYGKEVFNADPLQNTMFSIHMYEYAGKDAETVRSNIDGVLNQGLAVMIGEFGHRHTNGDVDEDTILNYTAEKEVGWTAWSWKGNGGGVEYLDLSNDWSGDSLTDWGNRVVHGPNGLQSTSSRASVFMK</sequence>
<keyword evidence="7" id="KW-1185">Reference proteome</keyword>
<dbReference type="GO" id="GO:0004553">
    <property type="term" value="F:hydrolase activity, hydrolyzing O-glycosyl compounds"/>
    <property type="evidence" value="ECO:0007669"/>
    <property type="project" value="InterPro"/>
</dbReference>
<name>A0A521AB23_9BACL</name>